<sequence>MPSFKHLSLEELWTQTLQELDILHDRFDCNRSGLSATERNTVMQSLAGLRSQGPLADDADDHVGRIETHLRMPLTGRHLASAMSLMAMTIQSLDPWGRSSRFRFCRSTGVQSMNFDRLSG</sequence>
<evidence type="ECO:0000313" key="1">
    <source>
        <dbReference type="EMBL" id="PWE30284.1"/>
    </source>
</evidence>
<name>A0A2U2CES8_9RHOB</name>
<dbReference type="EMBL" id="QEYD01000003">
    <property type="protein sequence ID" value="PWE30284.1"/>
    <property type="molecule type" value="Genomic_DNA"/>
</dbReference>
<keyword evidence="2" id="KW-1185">Reference proteome</keyword>
<organism evidence="1 2">
    <name type="scientific">Pararhodobacter marinus</name>
    <dbReference type="NCBI Taxonomy" id="2184063"/>
    <lineage>
        <taxon>Bacteria</taxon>
        <taxon>Pseudomonadati</taxon>
        <taxon>Pseudomonadota</taxon>
        <taxon>Alphaproteobacteria</taxon>
        <taxon>Rhodobacterales</taxon>
        <taxon>Paracoccaceae</taxon>
        <taxon>Pararhodobacter</taxon>
    </lineage>
</organism>
<proteinExistence type="predicted"/>
<accession>A0A2U2CES8</accession>
<protein>
    <submittedName>
        <fullName evidence="1">Uncharacterized protein</fullName>
    </submittedName>
</protein>
<reference evidence="1 2" key="1">
    <citation type="submission" date="2018-05" db="EMBL/GenBank/DDBJ databases">
        <title>Pararhodobacter marina sp. nov., isolated from deep-sea water of the Indian Ocean.</title>
        <authorList>
            <person name="Lai Q.Sr."/>
            <person name="Liu X."/>
            <person name="Shao Z."/>
        </authorList>
    </citation>
    <scope>NUCLEOTIDE SEQUENCE [LARGE SCALE GENOMIC DNA]</scope>
    <source>
        <strain evidence="1 2">CIC4N-9</strain>
    </source>
</reference>
<dbReference type="Proteomes" id="UP000244940">
    <property type="component" value="Unassembled WGS sequence"/>
</dbReference>
<comment type="caution">
    <text evidence="1">The sequence shown here is derived from an EMBL/GenBank/DDBJ whole genome shotgun (WGS) entry which is preliminary data.</text>
</comment>
<gene>
    <name evidence="1" type="ORF">C4N9_06235</name>
</gene>
<dbReference type="AlphaFoldDB" id="A0A2U2CES8"/>
<evidence type="ECO:0000313" key="2">
    <source>
        <dbReference type="Proteomes" id="UP000244940"/>
    </source>
</evidence>